<dbReference type="GO" id="GO:0042278">
    <property type="term" value="P:purine nucleoside metabolic process"/>
    <property type="evidence" value="ECO:0007669"/>
    <property type="project" value="TreeGrafter"/>
</dbReference>
<dbReference type="SMART" id="SM00506">
    <property type="entry name" value="A1pp"/>
    <property type="match status" value="1"/>
</dbReference>
<feature type="domain" description="Macro" evidence="1">
    <location>
        <begin position="1"/>
        <end position="180"/>
    </location>
</feature>
<dbReference type="PANTHER" id="PTHR11106:SF27">
    <property type="entry name" value="MACRO DOMAIN-CONTAINING PROTEIN"/>
    <property type="match status" value="1"/>
</dbReference>
<dbReference type="WBParaSite" id="Pan_g21260.t1">
    <property type="protein sequence ID" value="Pan_g21260.t1"/>
    <property type="gene ID" value="Pan_g21260"/>
</dbReference>
<dbReference type="InterPro" id="IPR043472">
    <property type="entry name" value="Macro_dom-like"/>
</dbReference>
<evidence type="ECO:0000313" key="2">
    <source>
        <dbReference type="Proteomes" id="UP000492821"/>
    </source>
</evidence>
<dbReference type="GO" id="GO:0006974">
    <property type="term" value="P:DNA damage response"/>
    <property type="evidence" value="ECO:0007669"/>
    <property type="project" value="TreeGrafter"/>
</dbReference>
<dbReference type="GO" id="GO:0140291">
    <property type="term" value="P:peptidyl-glutamate ADP-deribosylation"/>
    <property type="evidence" value="ECO:0007669"/>
    <property type="project" value="TreeGrafter"/>
</dbReference>
<accession>A0A7E4VIC6</accession>
<dbReference type="Pfam" id="PF01661">
    <property type="entry name" value="Macro"/>
    <property type="match status" value="1"/>
</dbReference>
<reference evidence="2" key="1">
    <citation type="journal article" date="2013" name="Genetics">
        <title>The draft genome and transcriptome of Panagrellus redivivus are shaped by the harsh demands of a free-living lifestyle.</title>
        <authorList>
            <person name="Srinivasan J."/>
            <person name="Dillman A.R."/>
            <person name="Macchietto M.G."/>
            <person name="Heikkinen L."/>
            <person name="Lakso M."/>
            <person name="Fracchia K.M."/>
            <person name="Antoshechkin I."/>
            <person name="Mortazavi A."/>
            <person name="Wong G."/>
            <person name="Sternberg P.W."/>
        </authorList>
    </citation>
    <scope>NUCLEOTIDE SEQUENCE [LARGE SCALE GENOMIC DNA]</scope>
    <source>
        <strain evidence="2">MT8872</strain>
    </source>
</reference>
<dbReference type="SUPFAM" id="SSF52949">
    <property type="entry name" value="Macro domain-like"/>
    <property type="match status" value="1"/>
</dbReference>
<dbReference type="Proteomes" id="UP000492821">
    <property type="component" value="Unassembled WGS sequence"/>
</dbReference>
<dbReference type="InterPro" id="IPR002589">
    <property type="entry name" value="Macro_dom"/>
</dbReference>
<dbReference type="AlphaFoldDB" id="A0A7E4VIC6"/>
<keyword evidence="2" id="KW-1185">Reference proteome</keyword>
<dbReference type="CDD" id="cd02908">
    <property type="entry name" value="Macro_OAADPr_deacetylase"/>
    <property type="match status" value="1"/>
</dbReference>
<name>A0A7E4VIC6_PANRE</name>
<sequence>MAAKIFGKVTIIRTDITKLTVDIIVNAANKRLLGGGGVDGAIHDAAGPELLAECKTLGGCQTGEAKLTRAYNITNAKGIIHTVAPQVFGALTEDHCAQLYNCYKNSLRVAVENGFRSVAFPCLGTGVYHFPHKEAATIAIQAVREALDDSVFGPKLDNVIFCLHNPVDVTIYDELVPKSFP</sequence>
<proteinExistence type="predicted"/>
<dbReference type="PROSITE" id="PS51154">
    <property type="entry name" value="MACRO"/>
    <property type="match status" value="1"/>
</dbReference>
<dbReference type="GO" id="GO:0140293">
    <property type="term" value="F:ADP-ribosylglutamate hydrolase activity"/>
    <property type="evidence" value="ECO:0007669"/>
    <property type="project" value="TreeGrafter"/>
</dbReference>
<reference evidence="3" key="2">
    <citation type="submission" date="2020-10" db="UniProtKB">
        <authorList>
            <consortium name="WormBaseParasite"/>
        </authorList>
    </citation>
    <scope>IDENTIFICATION</scope>
</reference>
<dbReference type="GO" id="GO:0005654">
    <property type="term" value="C:nucleoplasm"/>
    <property type="evidence" value="ECO:0007669"/>
    <property type="project" value="TreeGrafter"/>
</dbReference>
<organism evidence="2 3">
    <name type="scientific">Panagrellus redivivus</name>
    <name type="common">Microworm</name>
    <dbReference type="NCBI Taxonomy" id="6233"/>
    <lineage>
        <taxon>Eukaryota</taxon>
        <taxon>Metazoa</taxon>
        <taxon>Ecdysozoa</taxon>
        <taxon>Nematoda</taxon>
        <taxon>Chromadorea</taxon>
        <taxon>Rhabditida</taxon>
        <taxon>Tylenchina</taxon>
        <taxon>Panagrolaimomorpha</taxon>
        <taxon>Panagrolaimoidea</taxon>
        <taxon>Panagrolaimidae</taxon>
        <taxon>Panagrellus</taxon>
    </lineage>
</organism>
<dbReference type="PANTHER" id="PTHR11106">
    <property type="entry name" value="GANGLIOSIDE INDUCED DIFFERENTIATION ASSOCIATED PROTEIN 2-RELATED"/>
    <property type="match status" value="1"/>
</dbReference>
<evidence type="ECO:0000313" key="3">
    <source>
        <dbReference type="WBParaSite" id="Pan_g21260.t1"/>
    </source>
</evidence>
<dbReference type="Gene3D" id="3.40.220.10">
    <property type="entry name" value="Leucine Aminopeptidase, subunit E, domain 1"/>
    <property type="match status" value="1"/>
</dbReference>
<evidence type="ECO:0000259" key="1">
    <source>
        <dbReference type="PROSITE" id="PS51154"/>
    </source>
</evidence>
<protein>
    <submittedName>
        <fullName evidence="3">Macro domain-containing protein</fullName>
    </submittedName>
</protein>